<evidence type="ECO:0000256" key="5">
    <source>
        <dbReference type="ARBA" id="ARBA00022989"/>
    </source>
</evidence>
<comment type="caution">
    <text evidence="9">The sequence shown here is derived from an EMBL/GenBank/DDBJ whole genome shotgun (WGS) entry which is preliminary data.</text>
</comment>
<comment type="subcellular location">
    <subcellularLocation>
        <location evidence="1">Cell membrane</location>
        <topology evidence="1">Multi-pass membrane protein</topology>
    </subcellularLocation>
</comment>
<organism evidence="9 10">
    <name type="scientific">Anaerolinea thermolimosa</name>
    <dbReference type="NCBI Taxonomy" id="229919"/>
    <lineage>
        <taxon>Bacteria</taxon>
        <taxon>Bacillati</taxon>
        <taxon>Chloroflexota</taxon>
        <taxon>Anaerolineae</taxon>
        <taxon>Anaerolineales</taxon>
        <taxon>Anaerolineaceae</taxon>
        <taxon>Anaerolinea</taxon>
    </lineage>
</organism>
<keyword evidence="6 7" id="KW-0472">Membrane</keyword>
<feature type="transmembrane region" description="Helical" evidence="7">
    <location>
        <begin position="198"/>
        <end position="217"/>
    </location>
</feature>
<feature type="transmembrane region" description="Helical" evidence="7">
    <location>
        <begin position="37"/>
        <end position="59"/>
    </location>
</feature>
<dbReference type="PROSITE" id="PS50850">
    <property type="entry name" value="MFS"/>
    <property type="match status" value="1"/>
</dbReference>
<evidence type="ECO:0000256" key="1">
    <source>
        <dbReference type="ARBA" id="ARBA00004651"/>
    </source>
</evidence>
<dbReference type="PANTHER" id="PTHR23517:SF3">
    <property type="entry name" value="INTEGRAL MEMBRANE TRANSPORT PROTEIN"/>
    <property type="match status" value="1"/>
</dbReference>
<feature type="transmembrane region" description="Helical" evidence="7">
    <location>
        <begin position="128"/>
        <end position="147"/>
    </location>
</feature>
<dbReference type="InterPro" id="IPR036259">
    <property type="entry name" value="MFS_trans_sf"/>
</dbReference>
<feature type="transmembrane region" description="Helical" evidence="7">
    <location>
        <begin position="350"/>
        <end position="368"/>
    </location>
</feature>
<dbReference type="SUPFAM" id="SSF103473">
    <property type="entry name" value="MFS general substrate transporter"/>
    <property type="match status" value="1"/>
</dbReference>
<dbReference type="Proteomes" id="UP000264141">
    <property type="component" value="Unassembled WGS sequence"/>
</dbReference>
<dbReference type="InterPro" id="IPR011701">
    <property type="entry name" value="MFS"/>
</dbReference>
<feature type="domain" description="Major facilitator superfamily (MFS) profile" evidence="8">
    <location>
        <begin position="5"/>
        <end position="383"/>
    </location>
</feature>
<feature type="transmembrane region" description="Helical" evidence="7">
    <location>
        <begin position="237"/>
        <end position="255"/>
    </location>
</feature>
<feature type="transmembrane region" description="Helical" evidence="7">
    <location>
        <begin position="262"/>
        <end position="279"/>
    </location>
</feature>
<dbReference type="GO" id="GO:0022857">
    <property type="term" value="F:transmembrane transporter activity"/>
    <property type="evidence" value="ECO:0007669"/>
    <property type="project" value="InterPro"/>
</dbReference>
<feature type="transmembrane region" description="Helical" evidence="7">
    <location>
        <begin position="319"/>
        <end position="338"/>
    </location>
</feature>
<dbReference type="RefSeq" id="WP_062189852.1">
    <property type="nucleotide sequence ID" value="NZ_DF967965.1"/>
</dbReference>
<proteinExistence type="predicted"/>
<keyword evidence="3" id="KW-1003">Cell membrane</keyword>
<feature type="transmembrane region" description="Helical" evidence="7">
    <location>
        <begin position="71"/>
        <end position="89"/>
    </location>
</feature>
<dbReference type="InterPro" id="IPR050171">
    <property type="entry name" value="MFS_Transporters"/>
</dbReference>
<evidence type="ECO:0000313" key="9">
    <source>
        <dbReference type="EMBL" id="HCE17973.1"/>
    </source>
</evidence>
<keyword evidence="4 7" id="KW-0812">Transmembrane</keyword>
<feature type="transmembrane region" description="Helical" evidence="7">
    <location>
        <begin position="285"/>
        <end position="307"/>
    </location>
</feature>
<dbReference type="PANTHER" id="PTHR23517">
    <property type="entry name" value="RESISTANCE PROTEIN MDTM, PUTATIVE-RELATED-RELATED"/>
    <property type="match status" value="1"/>
</dbReference>
<dbReference type="GO" id="GO:0005886">
    <property type="term" value="C:plasma membrane"/>
    <property type="evidence" value="ECO:0007669"/>
    <property type="project" value="UniProtKB-SubCell"/>
</dbReference>
<evidence type="ECO:0000256" key="7">
    <source>
        <dbReference type="SAM" id="Phobius"/>
    </source>
</evidence>
<evidence type="ECO:0000256" key="4">
    <source>
        <dbReference type="ARBA" id="ARBA00022692"/>
    </source>
</evidence>
<name>A0A3D1JHK5_9CHLR</name>
<evidence type="ECO:0000256" key="3">
    <source>
        <dbReference type="ARBA" id="ARBA00022475"/>
    </source>
</evidence>
<reference evidence="9 10" key="1">
    <citation type="journal article" date="2018" name="Nat. Biotechnol.">
        <title>A standardized bacterial taxonomy based on genome phylogeny substantially revises the tree of life.</title>
        <authorList>
            <person name="Parks D.H."/>
            <person name="Chuvochina M."/>
            <person name="Waite D.W."/>
            <person name="Rinke C."/>
            <person name="Skarshewski A."/>
            <person name="Chaumeil P.A."/>
            <person name="Hugenholtz P."/>
        </authorList>
    </citation>
    <scope>NUCLEOTIDE SEQUENCE [LARGE SCALE GENOMIC DNA]</scope>
    <source>
        <strain evidence="9">UBA8781</strain>
    </source>
</reference>
<sequence length="383" mass="41280">MIPRDLLLVAFSLLIWGVGEGMFTYFQPIYLQQWGANPVTIGLILGAMGISMTVAQAPAGYLSDRVGPRPVMWASWVFALAATILMAAATSLSMFVIGLLCYGLTSFVIAPMNAYLIRVRGNWSVERALTLPSALFNLGMVIGPILGGFIAEGSGIRRIYFFSAILFLISTVMIFFIRQAPADEHHETAALRPNLLCNSRYLGLLGLIMLTTFSLYLPQPLTPNFLQNEVGLPLHAIGQLGAIGSLGNALIGLGLGHLSAPIGFLTGTALMGVFSFLMWQGQSVTAFAIGYFFVGGFRLTRAMGLAYARYFIRSTETGLAFGLIETANGMAVILAPILAGRLYEADPRSVYLASLILILVLIGINSAIRVRRASQPAFPSNRV</sequence>
<accession>A0A3D1JHK5</accession>
<dbReference type="InterPro" id="IPR020846">
    <property type="entry name" value="MFS_dom"/>
</dbReference>
<keyword evidence="5 7" id="KW-1133">Transmembrane helix</keyword>
<dbReference type="EMBL" id="DPBP01000034">
    <property type="protein sequence ID" value="HCE17973.1"/>
    <property type="molecule type" value="Genomic_DNA"/>
</dbReference>
<feature type="transmembrane region" description="Helical" evidence="7">
    <location>
        <begin position="159"/>
        <end position="177"/>
    </location>
</feature>
<dbReference type="AlphaFoldDB" id="A0A3D1JHK5"/>
<dbReference type="Pfam" id="PF07690">
    <property type="entry name" value="MFS_1"/>
    <property type="match status" value="1"/>
</dbReference>
<gene>
    <name evidence="9" type="ORF">DEQ80_08950</name>
</gene>
<keyword evidence="2" id="KW-0813">Transport</keyword>
<dbReference type="STRING" id="229919.GCA_001050195_00699"/>
<evidence type="ECO:0000313" key="10">
    <source>
        <dbReference type="Proteomes" id="UP000264141"/>
    </source>
</evidence>
<evidence type="ECO:0000256" key="6">
    <source>
        <dbReference type="ARBA" id="ARBA00023136"/>
    </source>
</evidence>
<dbReference type="OrthoDB" id="159764at2"/>
<protein>
    <submittedName>
        <fullName evidence="9">MFS transporter</fullName>
    </submittedName>
</protein>
<evidence type="ECO:0000259" key="8">
    <source>
        <dbReference type="PROSITE" id="PS50850"/>
    </source>
</evidence>
<evidence type="ECO:0000256" key="2">
    <source>
        <dbReference type="ARBA" id="ARBA00022448"/>
    </source>
</evidence>
<dbReference type="Gene3D" id="1.20.1250.20">
    <property type="entry name" value="MFS general substrate transporter like domains"/>
    <property type="match status" value="2"/>
</dbReference>
<feature type="transmembrane region" description="Helical" evidence="7">
    <location>
        <begin position="95"/>
        <end position="116"/>
    </location>
</feature>